<protein>
    <submittedName>
        <fullName evidence="1">Uncharacterized protein</fullName>
    </submittedName>
</protein>
<dbReference type="RefSeq" id="WP_011971759.1">
    <property type="nucleotide sequence ID" value="NC_009633.1"/>
</dbReference>
<proteinExistence type="predicted"/>
<dbReference type="STRING" id="293826.Amet_0625"/>
<organism evidence="1 2">
    <name type="scientific">Alkaliphilus metalliredigens (strain QYMF)</name>
    <dbReference type="NCBI Taxonomy" id="293826"/>
    <lineage>
        <taxon>Bacteria</taxon>
        <taxon>Bacillati</taxon>
        <taxon>Bacillota</taxon>
        <taxon>Clostridia</taxon>
        <taxon>Peptostreptococcales</taxon>
        <taxon>Natronincolaceae</taxon>
        <taxon>Alkaliphilus</taxon>
    </lineage>
</organism>
<dbReference type="EMBL" id="CP000724">
    <property type="protein sequence ID" value="ABR46851.1"/>
    <property type="molecule type" value="Genomic_DNA"/>
</dbReference>
<sequence>MLILGGFIAVVETYEYIKKQRVEKNAIYLNLRGKFIEWEVINRPYTVYYRHVCNVRNLYILVYYIENSHGEIFRVNMAQSEYYNGVDRTQDLNKGDKVHIKYI</sequence>
<dbReference type="HOGENOM" id="CLU_2257792_0_0_9"/>
<dbReference type="Proteomes" id="UP000001572">
    <property type="component" value="Chromosome"/>
</dbReference>
<keyword evidence="2" id="KW-1185">Reference proteome</keyword>
<dbReference type="AlphaFoldDB" id="A6TKY3"/>
<reference evidence="2" key="1">
    <citation type="journal article" date="2016" name="Genome Announc.">
        <title>Complete genome sequence of Alkaliphilus metalliredigens strain QYMF, an alkaliphilic and metal-reducing bacterium isolated from borax-contaminated leachate ponds.</title>
        <authorList>
            <person name="Hwang C."/>
            <person name="Copeland A."/>
            <person name="Lucas S."/>
            <person name="Lapidus A."/>
            <person name="Barry K."/>
            <person name="Detter J.C."/>
            <person name="Glavina Del Rio T."/>
            <person name="Hammon N."/>
            <person name="Israni S."/>
            <person name="Dalin E."/>
            <person name="Tice H."/>
            <person name="Pitluck S."/>
            <person name="Chertkov O."/>
            <person name="Brettin T."/>
            <person name="Bruce D."/>
            <person name="Han C."/>
            <person name="Schmutz J."/>
            <person name="Larimer F."/>
            <person name="Land M.L."/>
            <person name="Hauser L."/>
            <person name="Kyrpides N."/>
            <person name="Mikhailova N."/>
            <person name="Ye Q."/>
            <person name="Zhou J."/>
            <person name="Richardson P."/>
            <person name="Fields M.W."/>
        </authorList>
    </citation>
    <scope>NUCLEOTIDE SEQUENCE [LARGE SCALE GENOMIC DNA]</scope>
    <source>
        <strain evidence="2">QYMF</strain>
    </source>
</reference>
<name>A6TKY3_ALKMQ</name>
<gene>
    <name evidence="1" type="ordered locus">Amet_0625</name>
</gene>
<accession>A6TKY3</accession>
<dbReference type="KEGG" id="amt:Amet_0625"/>
<evidence type="ECO:0000313" key="2">
    <source>
        <dbReference type="Proteomes" id="UP000001572"/>
    </source>
</evidence>
<evidence type="ECO:0000313" key="1">
    <source>
        <dbReference type="EMBL" id="ABR46851.1"/>
    </source>
</evidence>